<evidence type="ECO:0000313" key="2">
    <source>
        <dbReference type="Proteomes" id="UP001240984"/>
    </source>
</evidence>
<gene>
    <name evidence="1" type="ORF">J2S43_002631</name>
</gene>
<reference evidence="1 2" key="1">
    <citation type="submission" date="2023-07" db="EMBL/GenBank/DDBJ databases">
        <title>Sequencing the genomes of 1000 actinobacteria strains.</title>
        <authorList>
            <person name="Klenk H.-P."/>
        </authorList>
    </citation>
    <scope>NUCLEOTIDE SEQUENCE [LARGE SCALE GENOMIC DNA]</scope>
    <source>
        <strain evidence="1 2">DSM 44710</strain>
    </source>
</reference>
<comment type="caution">
    <text evidence="1">The sequence shown here is derived from an EMBL/GenBank/DDBJ whole genome shotgun (WGS) entry which is preliminary data.</text>
</comment>
<evidence type="ECO:0000313" key="1">
    <source>
        <dbReference type="EMBL" id="MDP9794119.1"/>
    </source>
</evidence>
<dbReference type="Proteomes" id="UP001240984">
    <property type="component" value="Unassembled WGS sequence"/>
</dbReference>
<protein>
    <submittedName>
        <fullName evidence="1">Uncharacterized protein</fullName>
    </submittedName>
</protein>
<accession>A0ABT9MRV8</accession>
<dbReference type="EMBL" id="JAUSRA010000001">
    <property type="protein sequence ID" value="MDP9794119.1"/>
    <property type="molecule type" value="Genomic_DNA"/>
</dbReference>
<sequence>MSVVVDEAVQRRLLRWSAGELVRVLDAHRGLPVLAWTVTPRALIGHAELCEVDQGRVRQVFAAWADALPASEGCDPVPVLGDDGVTRLRAVRRSNGVPVVLTAAVHPF</sequence>
<organism evidence="1 2">
    <name type="scientific">Catenuloplanes nepalensis</name>
    <dbReference type="NCBI Taxonomy" id="587533"/>
    <lineage>
        <taxon>Bacteria</taxon>
        <taxon>Bacillati</taxon>
        <taxon>Actinomycetota</taxon>
        <taxon>Actinomycetes</taxon>
        <taxon>Micromonosporales</taxon>
        <taxon>Micromonosporaceae</taxon>
        <taxon>Catenuloplanes</taxon>
    </lineage>
</organism>
<proteinExistence type="predicted"/>
<name>A0ABT9MRV8_9ACTN</name>
<keyword evidence="2" id="KW-1185">Reference proteome</keyword>
<dbReference type="RefSeq" id="WP_306829243.1">
    <property type="nucleotide sequence ID" value="NZ_JAUSRA010000001.1"/>
</dbReference>